<dbReference type="InParanoid" id="V4SP99"/>
<dbReference type="CDD" id="cd07374">
    <property type="entry name" value="CYTH-like_Pase"/>
    <property type="match status" value="1"/>
</dbReference>
<evidence type="ECO:0000313" key="3">
    <source>
        <dbReference type="Proteomes" id="UP000030687"/>
    </source>
</evidence>
<reference evidence="2 3" key="1">
    <citation type="submission" date="2013-10" db="EMBL/GenBank/DDBJ databases">
        <authorList>
            <consortium name="International Citrus Genome Consortium"/>
            <person name="Jenkins J."/>
            <person name="Schmutz J."/>
            <person name="Prochnik S."/>
            <person name="Rokhsar D."/>
            <person name="Gmitter F."/>
            <person name="Ollitrault P."/>
            <person name="Machado M."/>
            <person name="Talon M."/>
            <person name="Wincker P."/>
            <person name="Jaillon O."/>
            <person name="Morgante M."/>
        </authorList>
    </citation>
    <scope>NUCLEOTIDE SEQUENCE</scope>
    <source>
        <strain evidence="3">cv. Clemenules</strain>
    </source>
</reference>
<keyword evidence="3" id="KW-1185">Reference proteome</keyword>
<dbReference type="InterPro" id="IPR033469">
    <property type="entry name" value="CYTH-like_dom_sf"/>
</dbReference>
<dbReference type="SUPFAM" id="SSF55154">
    <property type="entry name" value="CYTH-like phosphatases"/>
    <property type="match status" value="1"/>
</dbReference>
<dbReference type="KEGG" id="cic:CICLE_v10026249mg"/>
<dbReference type="Gramene" id="ESR40690">
    <property type="protein sequence ID" value="ESR40690"/>
    <property type="gene ID" value="CICLE_v10026249mg"/>
</dbReference>
<dbReference type="EMBL" id="KI536925">
    <property type="protein sequence ID" value="ESR40690.1"/>
    <property type="molecule type" value="Genomic_DNA"/>
</dbReference>
<dbReference type="Pfam" id="PF01928">
    <property type="entry name" value="CYTH"/>
    <property type="match status" value="1"/>
</dbReference>
<dbReference type="GO" id="GO:0016462">
    <property type="term" value="F:pyrophosphatase activity"/>
    <property type="evidence" value="ECO:0007669"/>
    <property type="project" value="UniProtKB-ARBA"/>
</dbReference>
<dbReference type="OMA" id="ICLGGFK"/>
<proteinExistence type="predicted"/>
<dbReference type="PROSITE" id="PS51707">
    <property type="entry name" value="CYTH"/>
    <property type="match status" value="1"/>
</dbReference>
<dbReference type="AlphaFoldDB" id="V4SP99"/>
<protein>
    <recommendedName>
        <fullName evidence="1">CYTH domain-containing protein</fullName>
    </recommendedName>
</protein>
<feature type="domain" description="CYTH" evidence="1">
    <location>
        <begin position="72"/>
        <end position="269"/>
    </location>
</feature>
<dbReference type="InterPro" id="IPR023577">
    <property type="entry name" value="CYTH_domain"/>
</dbReference>
<dbReference type="eggNOG" id="ENOG502QUVI">
    <property type="taxonomic scope" value="Eukaryota"/>
</dbReference>
<accession>V4SP99</accession>
<dbReference type="Gene3D" id="2.40.320.10">
    <property type="entry name" value="Hypothetical Protein Pfu-838710-001"/>
    <property type="match status" value="1"/>
</dbReference>
<gene>
    <name evidence="2" type="ORF">CICLE_v10026249mg</name>
</gene>
<evidence type="ECO:0000313" key="2">
    <source>
        <dbReference type="EMBL" id="ESR40690.1"/>
    </source>
</evidence>
<dbReference type="STRING" id="85681.V4SP99"/>
<sequence>MEGQSAEVIATASFCCSMVRHFKLKAVSLLRGHDKRAVGLVHIKTTTYKSSVQMIKGKPFINFLRKLRTLVPMEVEVKLRLKDSTAHQKLSNILSPYHKQTLFQENIFFDDKDSKLSSNAAVLRLRFYNLNSHCILSLKAKPTISDGISRVQELEEPVPLATATESVAKPQLLGQIDSKIMKMVKQEYGVGDEFVCLGGFKNVRAVYEWKGLKLELDETTYGFGTSYEIECESLEPERDRKLIEGLLEENGIEYDFSDFSKFAVFRSGKLPGWVKNL</sequence>
<name>V4SP99_CITCL</name>
<dbReference type="Proteomes" id="UP000030687">
    <property type="component" value="Unassembled WGS sequence"/>
</dbReference>
<dbReference type="PANTHER" id="PTHR34948:SF9">
    <property type="entry name" value="CYTH DOMAIN-CONTAINING PROTEIN"/>
    <property type="match status" value="1"/>
</dbReference>
<dbReference type="PANTHER" id="PTHR34948">
    <property type="entry name" value="OS08G0299200 PROTEIN"/>
    <property type="match status" value="1"/>
</dbReference>
<organism evidence="2 3">
    <name type="scientific">Citrus clementina</name>
    <name type="common">Clementine</name>
    <name type="synonym">Citrus deliciosa x Citrus sinensis</name>
    <dbReference type="NCBI Taxonomy" id="85681"/>
    <lineage>
        <taxon>Eukaryota</taxon>
        <taxon>Viridiplantae</taxon>
        <taxon>Streptophyta</taxon>
        <taxon>Embryophyta</taxon>
        <taxon>Tracheophyta</taxon>
        <taxon>Spermatophyta</taxon>
        <taxon>Magnoliopsida</taxon>
        <taxon>eudicotyledons</taxon>
        <taxon>Gunneridae</taxon>
        <taxon>Pentapetalae</taxon>
        <taxon>rosids</taxon>
        <taxon>malvids</taxon>
        <taxon>Sapindales</taxon>
        <taxon>Rutaceae</taxon>
        <taxon>Aurantioideae</taxon>
        <taxon>Citrus</taxon>
    </lineage>
</organism>
<evidence type="ECO:0000259" key="1">
    <source>
        <dbReference type="PROSITE" id="PS51707"/>
    </source>
</evidence>